<evidence type="ECO:0000256" key="2">
    <source>
        <dbReference type="SAM" id="SignalP"/>
    </source>
</evidence>
<dbReference type="GO" id="GO:0006801">
    <property type="term" value="P:superoxide metabolic process"/>
    <property type="evidence" value="ECO:0007669"/>
    <property type="project" value="InterPro"/>
</dbReference>
<accession>A0A101XR48</accession>
<proteinExistence type="inferred from homology"/>
<evidence type="ECO:0000259" key="3">
    <source>
        <dbReference type="Pfam" id="PF07452"/>
    </source>
</evidence>
<comment type="similarity">
    <text evidence="1">Belongs to the Cu-Zn superoxide dismutase family.</text>
</comment>
<organism evidence="4 5">
    <name type="scientific">Ferroacidibacillus organovorans</name>
    <dbReference type="NCBI Taxonomy" id="1765683"/>
    <lineage>
        <taxon>Bacteria</taxon>
        <taxon>Bacillati</taxon>
        <taxon>Bacillota</taxon>
        <taxon>Bacilli</taxon>
        <taxon>Bacillales</taxon>
        <taxon>Alicyclobacillaceae</taxon>
        <taxon>Ferroacidibacillus</taxon>
    </lineage>
</organism>
<keyword evidence="5" id="KW-1185">Reference proteome</keyword>
<keyword evidence="2" id="KW-0732">Signal</keyword>
<feature type="domain" description="CHRD" evidence="3">
    <location>
        <begin position="77"/>
        <end position="165"/>
    </location>
</feature>
<dbReference type="InterPro" id="IPR010895">
    <property type="entry name" value="CHRD"/>
</dbReference>
<dbReference type="InterPro" id="IPR036423">
    <property type="entry name" value="SOD-like_Cu/Zn_dom_sf"/>
</dbReference>
<dbReference type="EMBL" id="LPVJ01000030">
    <property type="protein sequence ID" value="KUO95997.1"/>
    <property type="molecule type" value="Genomic_DNA"/>
</dbReference>
<dbReference type="AlphaFoldDB" id="A0A101XR48"/>
<reference evidence="4 5" key="1">
    <citation type="submission" date="2015-12" db="EMBL/GenBank/DDBJ databases">
        <title>Draft genome sequence of Acidibacillus ferrooxidans ITV001, isolated from a chalcopyrite acid mine drainage site in Brazil.</title>
        <authorList>
            <person name="Dall'Agnol H."/>
            <person name="Nancucheo I."/>
            <person name="Johnson B."/>
            <person name="Oliveira R."/>
            <person name="Leite L."/>
            <person name="Pylro V."/>
            <person name="Nunes G.L."/>
            <person name="Tzotzos G."/>
            <person name="Fernandes G.R."/>
            <person name="Dutra J."/>
            <person name="Orellana S.C."/>
            <person name="Oliveira G."/>
        </authorList>
    </citation>
    <scope>NUCLEOTIDE SEQUENCE [LARGE SCALE GENOMIC DNA]</scope>
    <source>
        <strain evidence="5">ITV01</strain>
    </source>
</reference>
<name>A0A101XR48_9BACL</name>
<feature type="chain" id="PRO_5007110224" description="CHRD domain-containing protein" evidence="2">
    <location>
        <begin position="27"/>
        <end position="186"/>
    </location>
</feature>
<gene>
    <name evidence="4" type="ORF">ATW55_02665</name>
</gene>
<comment type="caution">
    <text evidence="4">The sequence shown here is derived from an EMBL/GenBank/DDBJ whole genome shotgun (WGS) entry which is preliminary data.</text>
</comment>
<feature type="signal peptide" evidence="2">
    <location>
        <begin position="1"/>
        <end position="26"/>
    </location>
</feature>
<dbReference type="OrthoDB" id="2991218at2"/>
<dbReference type="SUPFAM" id="SSF49329">
    <property type="entry name" value="Cu,Zn superoxide dismutase-like"/>
    <property type="match status" value="1"/>
</dbReference>
<dbReference type="Proteomes" id="UP000053557">
    <property type="component" value="Unassembled WGS sequence"/>
</dbReference>
<dbReference type="GO" id="GO:0046872">
    <property type="term" value="F:metal ion binding"/>
    <property type="evidence" value="ECO:0007669"/>
    <property type="project" value="InterPro"/>
</dbReference>
<sequence length="186" mass="19128">MNTKIAKMAAAASLLVSLASAGSAFAATTHHVASAKHVTKAAAKSKVSTSSKKKPMDKMKATAAVQYAHATLSPFKGSKVHGTAMLDLNTKTDVLTVMVMVSGLKPHSVHPEHIHFDKGGKMGGMAFALTNLVADAKGNAMATTVIKGKHIMKIPANAWGIVVHTGPKMVGKGDIPVAEGAVVLGK</sequence>
<evidence type="ECO:0000256" key="1">
    <source>
        <dbReference type="ARBA" id="ARBA00010457"/>
    </source>
</evidence>
<dbReference type="Pfam" id="PF07452">
    <property type="entry name" value="CHRD"/>
    <property type="match status" value="1"/>
</dbReference>
<dbReference type="RefSeq" id="WP_067715374.1">
    <property type="nucleotide sequence ID" value="NZ_LPVJ01000030.1"/>
</dbReference>
<protein>
    <recommendedName>
        <fullName evidence="3">CHRD domain-containing protein</fullName>
    </recommendedName>
</protein>
<evidence type="ECO:0000313" key="4">
    <source>
        <dbReference type="EMBL" id="KUO95997.1"/>
    </source>
</evidence>
<evidence type="ECO:0000313" key="5">
    <source>
        <dbReference type="Proteomes" id="UP000053557"/>
    </source>
</evidence>